<dbReference type="Proteomes" id="UP000054097">
    <property type="component" value="Unassembled WGS sequence"/>
</dbReference>
<keyword evidence="3" id="KW-1185">Reference proteome</keyword>
<dbReference type="EMBL" id="KN824320">
    <property type="protein sequence ID" value="KIM24814.1"/>
    <property type="molecule type" value="Genomic_DNA"/>
</dbReference>
<evidence type="ECO:0000256" key="1">
    <source>
        <dbReference type="SAM" id="MobiDB-lite"/>
    </source>
</evidence>
<organism evidence="2 3">
    <name type="scientific">Serendipita vermifera MAFF 305830</name>
    <dbReference type="NCBI Taxonomy" id="933852"/>
    <lineage>
        <taxon>Eukaryota</taxon>
        <taxon>Fungi</taxon>
        <taxon>Dikarya</taxon>
        <taxon>Basidiomycota</taxon>
        <taxon>Agaricomycotina</taxon>
        <taxon>Agaricomycetes</taxon>
        <taxon>Sebacinales</taxon>
        <taxon>Serendipitaceae</taxon>
        <taxon>Serendipita</taxon>
    </lineage>
</organism>
<sequence length="333" mass="37406">MGRKDEIRKLGWATFTQYVKAACERNLLELIKTGPKTKFLSLLGGETPAPVPLKWNTNDGLPDIVTDLDNVGQDDTKHQYLHLLKEILFLSENRTNYKLPLNQILRHMKEKAKSSVMEQLGWNSIESLILGAVLEGYVVQGNQKKIRWVMATEKGHKAVQNKDKERRSIHDAENPPSSSTKVISRINPYPPNVLSNDAHPPIRPKSATPEVSNRPRTETHDLRYFIRQRPVISTIRRLTGDIRGKKVLLQDILSTLQLHYPLATKGFLTGMVNDTEKDGTVIRERDISGTTWMYLPSPPEDPGVPPTAAANPCPPQGPAPATGYNQSFHHPKL</sequence>
<evidence type="ECO:0000313" key="2">
    <source>
        <dbReference type="EMBL" id="KIM24814.1"/>
    </source>
</evidence>
<reference evidence="3" key="2">
    <citation type="submission" date="2015-01" db="EMBL/GenBank/DDBJ databases">
        <title>Evolutionary Origins and Diversification of the Mycorrhizal Mutualists.</title>
        <authorList>
            <consortium name="DOE Joint Genome Institute"/>
            <consortium name="Mycorrhizal Genomics Consortium"/>
            <person name="Kohler A."/>
            <person name="Kuo A."/>
            <person name="Nagy L.G."/>
            <person name="Floudas D."/>
            <person name="Copeland A."/>
            <person name="Barry K.W."/>
            <person name="Cichocki N."/>
            <person name="Veneault-Fourrey C."/>
            <person name="LaButti K."/>
            <person name="Lindquist E.A."/>
            <person name="Lipzen A."/>
            <person name="Lundell T."/>
            <person name="Morin E."/>
            <person name="Murat C."/>
            <person name="Riley R."/>
            <person name="Ohm R."/>
            <person name="Sun H."/>
            <person name="Tunlid A."/>
            <person name="Henrissat B."/>
            <person name="Grigoriev I.V."/>
            <person name="Hibbett D.S."/>
            <person name="Martin F."/>
        </authorList>
    </citation>
    <scope>NUCLEOTIDE SEQUENCE [LARGE SCALE GENOMIC DNA]</scope>
    <source>
        <strain evidence="3">MAFF 305830</strain>
    </source>
</reference>
<feature type="region of interest" description="Disordered" evidence="1">
    <location>
        <begin position="297"/>
        <end position="333"/>
    </location>
</feature>
<dbReference type="OrthoDB" id="3324504at2759"/>
<reference evidence="2 3" key="1">
    <citation type="submission" date="2014-04" db="EMBL/GenBank/DDBJ databases">
        <authorList>
            <consortium name="DOE Joint Genome Institute"/>
            <person name="Kuo A."/>
            <person name="Zuccaro A."/>
            <person name="Kohler A."/>
            <person name="Nagy L.G."/>
            <person name="Floudas D."/>
            <person name="Copeland A."/>
            <person name="Barry K.W."/>
            <person name="Cichocki N."/>
            <person name="Veneault-Fourrey C."/>
            <person name="LaButti K."/>
            <person name="Lindquist E.A."/>
            <person name="Lipzen A."/>
            <person name="Lundell T."/>
            <person name="Morin E."/>
            <person name="Murat C."/>
            <person name="Sun H."/>
            <person name="Tunlid A."/>
            <person name="Henrissat B."/>
            <person name="Grigoriev I.V."/>
            <person name="Hibbett D.S."/>
            <person name="Martin F."/>
            <person name="Nordberg H.P."/>
            <person name="Cantor M.N."/>
            <person name="Hua S.X."/>
        </authorList>
    </citation>
    <scope>NUCLEOTIDE SEQUENCE [LARGE SCALE GENOMIC DNA]</scope>
    <source>
        <strain evidence="2 3">MAFF 305830</strain>
    </source>
</reference>
<protein>
    <submittedName>
        <fullName evidence="2">Uncharacterized protein</fullName>
    </submittedName>
</protein>
<proteinExistence type="predicted"/>
<dbReference type="AlphaFoldDB" id="A0A0C3AXV6"/>
<feature type="region of interest" description="Disordered" evidence="1">
    <location>
        <begin position="157"/>
        <end position="215"/>
    </location>
</feature>
<dbReference type="HOGENOM" id="CLU_834620_0_0_1"/>
<evidence type="ECO:0000313" key="3">
    <source>
        <dbReference type="Proteomes" id="UP000054097"/>
    </source>
</evidence>
<feature type="compositionally biased region" description="Polar residues" evidence="1">
    <location>
        <begin position="323"/>
        <end position="333"/>
    </location>
</feature>
<feature type="compositionally biased region" description="Basic and acidic residues" evidence="1">
    <location>
        <begin position="157"/>
        <end position="173"/>
    </location>
</feature>
<accession>A0A0C3AXV6</accession>
<name>A0A0C3AXV6_SERVB</name>
<gene>
    <name evidence="2" type="ORF">M408DRAFT_331623</name>
</gene>